<name>A0A7S7JLW5_9MOLU</name>
<reference evidence="1" key="1">
    <citation type="submission" date="2020-08" db="EMBL/GenBank/DDBJ databases">
        <title>Phytoplasma sp. strain PR08 associated with Phyllody Disease of Parthenium hysterophorus.</title>
        <authorList>
            <person name="Kirdat K."/>
            <person name="Tiwarekar B."/>
            <person name="Yadav A."/>
        </authorList>
    </citation>
    <scope>NUCLEOTIDE SEQUENCE [LARGE SCALE GENOMIC DNA]</scope>
    <source>
        <strain evidence="1">PR08</strain>
    </source>
</reference>
<dbReference type="AlphaFoldDB" id="A0A7S7JLW5"/>
<protein>
    <submittedName>
        <fullName evidence="1">Uncharacterized protein</fullName>
    </submittedName>
</protein>
<dbReference type="EMBL" id="CP060385">
    <property type="protein sequence ID" value="QOX89514.1"/>
    <property type="molecule type" value="Genomic_DNA"/>
</dbReference>
<organism evidence="1">
    <name type="scientific">Candidatus Phytoplasma australasiaticum subsp. australasiaticum</name>
    <dbReference type="NCBI Taxonomy" id="2832407"/>
    <lineage>
        <taxon>Bacteria</taxon>
        <taxon>Bacillati</taxon>
        <taxon>Mycoplasmatota</taxon>
        <taxon>Mollicutes</taxon>
        <taxon>Acholeplasmatales</taxon>
        <taxon>Acholeplasmataceae</taxon>
        <taxon>Candidatus Phytoplasma</taxon>
        <taxon>16SrII (Peanut WB group)</taxon>
        <taxon>Candidatus Phytoplasma australasiaticum</taxon>
    </lineage>
</organism>
<dbReference type="Gene3D" id="3.40.190.10">
    <property type="entry name" value="Periplasmic binding protein-like II"/>
    <property type="match status" value="1"/>
</dbReference>
<evidence type="ECO:0000313" key="1">
    <source>
        <dbReference type="EMBL" id="QOX89514.1"/>
    </source>
</evidence>
<dbReference type="SUPFAM" id="SSF53850">
    <property type="entry name" value="Periplasmic binding protein-like II"/>
    <property type="match status" value="1"/>
</dbReference>
<proteinExistence type="predicted"/>
<accession>A0A7S7JLW5</accession>
<gene>
    <name evidence="1" type="ORF">H7685_01570</name>
</gene>
<sequence length="50" mass="6022">MFEGENSKVPNRRIGLGPFKLKEFDNNNIKLERFNNYYKKMIILKAIFNK</sequence>